<dbReference type="InterPro" id="IPR036514">
    <property type="entry name" value="SGNH_hydro_sf"/>
</dbReference>
<comment type="caution">
    <text evidence="3">The sequence shown here is derived from an EMBL/GenBank/DDBJ whole genome shotgun (WGS) entry which is preliminary data.</text>
</comment>
<keyword evidence="4" id="KW-1185">Reference proteome</keyword>
<evidence type="ECO:0000313" key="3">
    <source>
        <dbReference type="EMBL" id="MFA9478306.1"/>
    </source>
</evidence>
<dbReference type="RefSeq" id="WP_425345229.1">
    <property type="nucleotide sequence ID" value="NZ_JBGUBD010000004.1"/>
</dbReference>
<evidence type="ECO:0000259" key="1">
    <source>
        <dbReference type="Pfam" id="PF13472"/>
    </source>
</evidence>
<dbReference type="InterPro" id="IPR013830">
    <property type="entry name" value="SGNH_hydro"/>
</dbReference>
<dbReference type="Gene3D" id="2.60.120.260">
    <property type="entry name" value="Galactose-binding domain-like"/>
    <property type="match status" value="1"/>
</dbReference>
<dbReference type="Pfam" id="PF13472">
    <property type="entry name" value="Lipase_GDSL_2"/>
    <property type="match status" value="1"/>
</dbReference>
<accession>A0ABV4U3X9</accession>
<protein>
    <submittedName>
        <fullName evidence="3">GDSL-type esterase/lipase family protein</fullName>
    </submittedName>
</protein>
<evidence type="ECO:0000259" key="2">
    <source>
        <dbReference type="Pfam" id="PF21181"/>
    </source>
</evidence>
<gene>
    <name evidence="3" type="ORF">ACERK3_08355</name>
</gene>
<dbReference type="Proteomes" id="UP001575105">
    <property type="component" value="Unassembled WGS sequence"/>
</dbReference>
<evidence type="ECO:0000313" key="4">
    <source>
        <dbReference type="Proteomes" id="UP001575105"/>
    </source>
</evidence>
<name>A0ABV4U3X9_9BACT</name>
<dbReference type="SUPFAM" id="SSF52266">
    <property type="entry name" value="SGNH hydrolase"/>
    <property type="match status" value="1"/>
</dbReference>
<reference evidence="3 4" key="1">
    <citation type="submission" date="2024-08" db="EMBL/GenBank/DDBJ databases">
        <title>Whole-genome sequencing of halo(alkali)philic microorganisms from hypersaline lakes.</title>
        <authorList>
            <person name="Sorokin D.Y."/>
            <person name="Merkel A.Y."/>
            <person name="Messina E."/>
            <person name="Yakimov M."/>
        </authorList>
    </citation>
    <scope>NUCLEOTIDE SEQUENCE [LARGE SCALE GENOMIC DNA]</scope>
    <source>
        <strain evidence="3 4">AB-hyl4</strain>
    </source>
</reference>
<dbReference type="Gene3D" id="3.40.50.1110">
    <property type="entry name" value="SGNH hydrolase"/>
    <property type="match status" value="1"/>
</dbReference>
<organism evidence="3 4">
    <name type="scientific">Natronomicrosphaera hydrolytica</name>
    <dbReference type="NCBI Taxonomy" id="3242702"/>
    <lineage>
        <taxon>Bacteria</taxon>
        <taxon>Pseudomonadati</taxon>
        <taxon>Planctomycetota</taxon>
        <taxon>Phycisphaerae</taxon>
        <taxon>Phycisphaerales</taxon>
        <taxon>Phycisphaeraceae</taxon>
        <taxon>Natronomicrosphaera</taxon>
    </lineage>
</organism>
<feature type="domain" description="SsfX3-like N-terminal" evidence="2">
    <location>
        <begin position="15"/>
        <end position="130"/>
    </location>
</feature>
<dbReference type="EMBL" id="JBGUBD010000004">
    <property type="protein sequence ID" value="MFA9478306.1"/>
    <property type="molecule type" value="Genomic_DNA"/>
</dbReference>
<sequence length="349" mass="38489">MKQMQTLTWADGPMTLEGAVSVEPMDEGWVRPWRVFYDRLRLYESALLTRACFAAGIRLTLISDTSQLAVQVHTLPDQSQTPDCTFDLLVDGQRHERQRLSANDLEQPRTLTFANLPAGSHHLELYLPQSTTVCLGPVQIDADATADTWRDTRPRWVVYGSSITQCSAADGPSETWPAIVANRLGLHLTCLGFGGQCHFDPMVGRTIGQLPADRISLCLGINTHGGTYNERTFRAAVIGLIQLIRDRHPDVPMVCVSPICSPPREDSPGGTGMTLQLMRTWIADAVDALRAHGDDRLAYADGLSLFGPEFVHHMPDELHPDAEGCRVLAEQYLEQVMPRFNAAAATSTD</sequence>
<feature type="domain" description="SGNH hydrolase-type esterase" evidence="1">
    <location>
        <begin position="159"/>
        <end position="326"/>
    </location>
</feature>
<proteinExistence type="predicted"/>
<dbReference type="InterPro" id="IPR048977">
    <property type="entry name" value="SsfX3-like_N"/>
</dbReference>
<dbReference type="Pfam" id="PF21181">
    <property type="entry name" value="SsfX3_N"/>
    <property type="match status" value="1"/>
</dbReference>